<keyword evidence="6" id="KW-0002">3D-structure</keyword>
<evidence type="ECO:0000256" key="1">
    <source>
        <dbReference type="ARBA" id="ARBA00022670"/>
    </source>
</evidence>
<dbReference type="SMR" id="A0A2U3QWA1"/>
<dbReference type="Pfam" id="PF22179">
    <property type="entry name" value="RickCE_cat"/>
    <property type="match status" value="1"/>
</dbReference>
<sequence length="1374" mass="154204">MANDQDLSNPEYLYTEDDINQLLKHYLGLDDRISIIQHVALNESLLLKQTLHQVLSDIFSGMQEKAVIPLHTGNNHWVAMAIKKGMNDDIVISYNDPMGVSIDDKVTLINCIKELCPGAKINDLQTVQQTNVYDCGPFVVDNLIKMSQGQPILSTEEAKQQAQNIRQSQVNFLSENRMITSAAAALADTLLENNNRITEGVLVDRIFDNKILSVQEKQQLLNNLLDNHIKENKSLTKESLTRMLASTHFVQQQANVLLNEKFNKSTANLQASNASAEVSSKEELYVPKINEVEESLEAQLKYINEHIASQLMQIVKNSNGEIDCNSSNFQEEVSSLLNSRSKETTSLATIEQNFNEIIQQLRKEKVNEERVSAIELQLKANRAALEAKLSNTEDVKSLVNQKIKEETLQAIPFFGNAAERANFKKHLAHFVKLPDNSYSLLKKKEKRHPFCNIVGANAVKFFSPQSNAVYLNTSAYNQITSDNLKAFEAAVTTGMNNLMLKEAAVTIDSVSPNKEAVESGKDLSKIDELAELKEVKSNLETELKIVKERLVKKVTSNLETELKFFKGRLVQELMQIVKNENGRIDHTSKNWQESASVLLNSQEKGAVSLAEVERAVSKMTQKLRDQKVSEEEVVNIESKLKFERASLEAKLFDDNEIKELINKRIKEDALRVIPFLGSDSESFMEKISPFVKLPDDSYSLLKANDKHHPFQNILYSNALKFFANSSDIGYLDDDSLKNLTPENLNAFEQAVAADIDKLMSRDVTLNVSDLKSYVANSSSPDLIADYLALEWQVHTPGLKGLYDDLQDSPQLQLNKLENKHAKQLLSDLANLSKLPSVRSILPEFKEEFYNEIAKKPEERSDEYKNFINKCSELPDDMLQPAKCSAQALLEFNKYERDLNSFKQGVSCAIDNYKNSGTAQSKRDFDRAEILYKGPDGVVKEITLQELQESQDLPLSNEQREFLAASWQQGTFRSGSTAIYGGRKFSSKSTGMIFDGGGRCDILIDASNGIKVHSRYFSTFAESQNIDEKRVPCFDSTISVDISNMTGDKFIPGCSSAPQILINMHKFDPAVSVLDVPEGLKVTRSYAREEIDNVKKDFVSGSLNMICSQYAKKDISAQLSQETLDTKFARGWRNITETVGLDNALDSIIKEVYCQNSDNKSLKTELDLQKSSANEVIMEDILDIVKRARSGVVDSSSLHESQSLTLQKAVDHFCKVEVDPILREKFAGKCLDTFFSEQQGNIYDKNVQKAVEEEVTSILLPLCNDKNKKEKATLKKNTSAMVKKLVSQYNNKKGWHGAWESFKNTVSNVVGYLTGQNRKVEKLISSHPEITRSLKRHLSDSALSECRASSESISETLSTAITSKARRNSTGNISM</sequence>
<dbReference type="SUPFAM" id="SSF54001">
    <property type="entry name" value="Cysteine proteinases"/>
    <property type="match status" value="1"/>
</dbReference>
<proteinExistence type="evidence at protein level"/>
<organism evidence="4 5">
    <name type="scientific">Orientia tsutsugamushi</name>
    <name type="common">Rickettsia tsutsugamushi</name>
    <dbReference type="NCBI Taxonomy" id="784"/>
    <lineage>
        <taxon>Bacteria</taxon>
        <taxon>Pseudomonadati</taxon>
        <taxon>Pseudomonadota</taxon>
        <taxon>Alphaproteobacteria</taxon>
        <taxon>Rickettsiales</taxon>
        <taxon>Rickettsiaceae</taxon>
        <taxon>Rickettsieae</taxon>
        <taxon>Orientia</taxon>
    </lineage>
</organism>
<dbReference type="InterPro" id="IPR038765">
    <property type="entry name" value="Papain-like_cys_pep_sf"/>
</dbReference>
<dbReference type="GO" id="GO:0008234">
    <property type="term" value="F:cysteine-type peptidase activity"/>
    <property type="evidence" value="ECO:0007669"/>
    <property type="project" value="InterPro"/>
</dbReference>
<name>A0A2U3QWA1_ORITS</name>
<keyword evidence="2" id="KW-0378">Hydrolase</keyword>
<evidence type="ECO:0000256" key="2">
    <source>
        <dbReference type="ARBA" id="ARBA00022801"/>
    </source>
</evidence>
<dbReference type="GO" id="GO:0006508">
    <property type="term" value="P:proteolysis"/>
    <property type="evidence" value="ECO:0007669"/>
    <property type="project" value="UniProtKB-KW"/>
</dbReference>
<evidence type="ECO:0000259" key="3">
    <source>
        <dbReference type="PROSITE" id="PS50600"/>
    </source>
</evidence>
<dbReference type="Gene3D" id="3.40.395.10">
    <property type="entry name" value="Adenoviral Proteinase, Chain A"/>
    <property type="match status" value="1"/>
</dbReference>
<evidence type="ECO:0000313" key="4">
    <source>
        <dbReference type="EMBL" id="SPR05236.1"/>
    </source>
</evidence>
<keyword evidence="1" id="KW-0645">Protease</keyword>
<dbReference type="EMBL" id="LS398547">
    <property type="protein sequence ID" value="SPR05236.1"/>
    <property type="molecule type" value="Genomic_DNA"/>
</dbReference>
<reference evidence="5" key="1">
    <citation type="submission" date="2018-03" db="EMBL/GenBank/DDBJ databases">
        <authorList>
            <person name="Batty M. E."/>
            <person name="Batty M E."/>
        </authorList>
    </citation>
    <scope>NUCLEOTIDE SEQUENCE [LARGE SCALE GENOMIC DNA]</scope>
</reference>
<dbReference type="InterPro" id="IPR054759">
    <property type="entry name" value="RickCE_cat"/>
</dbReference>
<evidence type="ECO:0000313" key="5">
    <source>
        <dbReference type="Proteomes" id="UP000244960"/>
    </source>
</evidence>
<dbReference type="PDB" id="8EFX">
    <property type="method" value="X-ray"/>
    <property type="resolution" value="1.85 A"/>
    <property type="chains" value="A=1-259"/>
</dbReference>
<accession>A0A2U3QWA1</accession>
<feature type="domain" description="Ubiquitin-like protease family profile" evidence="3">
    <location>
        <begin position="1"/>
        <end position="146"/>
    </location>
</feature>
<evidence type="ECO:0007829" key="6">
    <source>
        <dbReference type="PDB" id="8EFX"/>
    </source>
</evidence>
<dbReference type="PROSITE" id="PS50600">
    <property type="entry name" value="ULP_PROTEASE"/>
    <property type="match status" value="1"/>
</dbReference>
<dbReference type="Proteomes" id="UP000244960">
    <property type="component" value="Chromosome I"/>
</dbReference>
<gene>
    <name evidence="4" type="ORF">UT176_00682</name>
</gene>
<dbReference type="InterPro" id="IPR003653">
    <property type="entry name" value="Peptidase_C48_C"/>
</dbReference>
<reference evidence="6" key="2">
    <citation type="journal article" date="2023" name="Acta Crystallogr. D Struct. Biol.">
        <title>Cocrystallization of ubiquitin-deubiquitinase complexes through disulfide linkage.</title>
        <authorList>
            <person name="Negron Teron K.I."/>
            <person name="Das C."/>
        </authorList>
    </citation>
    <scope>X-RAY CRYSTALLOGRAPHY (1.85 ANGSTROMS) OF 1-259</scope>
</reference>
<protein>
    <recommendedName>
        <fullName evidence="3">Ubiquitin-like protease family profile domain-containing protein</fullName>
    </recommendedName>
</protein>
<dbReference type="RefSeq" id="WP_109489930.1">
    <property type="nucleotide sequence ID" value="NZ_LS398547.1"/>
</dbReference>